<accession>A0A4C1ZUP2</accession>
<sequence length="145" mass="16282">MSKAHDIVISAASFNFTVLMGQQYRFRRIFLQELKTVRVPLVTLFEPQKSGVGKKYWTYGSRAVVSRHYLSLPVKFPNAKARAENISQFASTGSDLPYGFLGFNPWPREFKGPLAKSSVKIHDMQKLGAPLSSISPRPPQLTVQP</sequence>
<evidence type="ECO:0000313" key="1">
    <source>
        <dbReference type="EMBL" id="GBP90749.1"/>
    </source>
</evidence>
<evidence type="ECO:0000313" key="2">
    <source>
        <dbReference type="Proteomes" id="UP000299102"/>
    </source>
</evidence>
<keyword evidence="2" id="KW-1185">Reference proteome</keyword>
<dbReference type="Proteomes" id="UP000299102">
    <property type="component" value="Unassembled WGS sequence"/>
</dbReference>
<organism evidence="1 2">
    <name type="scientific">Eumeta variegata</name>
    <name type="common">Bagworm moth</name>
    <name type="synonym">Eumeta japonica</name>
    <dbReference type="NCBI Taxonomy" id="151549"/>
    <lineage>
        <taxon>Eukaryota</taxon>
        <taxon>Metazoa</taxon>
        <taxon>Ecdysozoa</taxon>
        <taxon>Arthropoda</taxon>
        <taxon>Hexapoda</taxon>
        <taxon>Insecta</taxon>
        <taxon>Pterygota</taxon>
        <taxon>Neoptera</taxon>
        <taxon>Endopterygota</taxon>
        <taxon>Lepidoptera</taxon>
        <taxon>Glossata</taxon>
        <taxon>Ditrysia</taxon>
        <taxon>Tineoidea</taxon>
        <taxon>Psychidae</taxon>
        <taxon>Oiketicinae</taxon>
        <taxon>Eumeta</taxon>
    </lineage>
</organism>
<protein>
    <submittedName>
        <fullName evidence="1">Uncharacterized protein</fullName>
    </submittedName>
</protein>
<dbReference type="EMBL" id="BGZK01002109">
    <property type="protein sequence ID" value="GBP90749.1"/>
    <property type="molecule type" value="Genomic_DNA"/>
</dbReference>
<dbReference type="AlphaFoldDB" id="A0A4C1ZUP2"/>
<proteinExistence type="predicted"/>
<reference evidence="1 2" key="1">
    <citation type="journal article" date="2019" name="Commun. Biol.">
        <title>The bagworm genome reveals a unique fibroin gene that provides high tensile strength.</title>
        <authorList>
            <person name="Kono N."/>
            <person name="Nakamura H."/>
            <person name="Ohtoshi R."/>
            <person name="Tomita M."/>
            <person name="Numata K."/>
            <person name="Arakawa K."/>
        </authorList>
    </citation>
    <scope>NUCLEOTIDE SEQUENCE [LARGE SCALE GENOMIC DNA]</scope>
</reference>
<gene>
    <name evidence="1" type="ORF">EVAR_68046_1</name>
</gene>
<comment type="caution">
    <text evidence="1">The sequence shown here is derived from an EMBL/GenBank/DDBJ whole genome shotgun (WGS) entry which is preliminary data.</text>
</comment>
<name>A0A4C1ZUP2_EUMVA</name>